<protein>
    <recommendedName>
        <fullName evidence="3">Secreted protein</fullName>
    </recommendedName>
</protein>
<proteinExistence type="predicted"/>
<evidence type="ECO:0008006" key="3">
    <source>
        <dbReference type="Google" id="ProtNLM"/>
    </source>
</evidence>
<name>A0A224YHL4_9ACAR</name>
<accession>A0A224YHL4</accession>
<feature type="chain" id="PRO_5012307709" description="Secreted protein" evidence="1">
    <location>
        <begin position="24"/>
        <end position="80"/>
    </location>
</feature>
<dbReference type="AlphaFoldDB" id="A0A224YHL4"/>
<feature type="signal peptide" evidence="1">
    <location>
        <begin position="1"/>
        <end position="23"/>
    </location>
</feature>
<keyword evidence="1" id="KW-0732">Signal</keyword>
<organism evidence="2">
    <name type="scientific">Rhipicephalus zambeziensis</name>
    <dbReference type="NCBI Taxonomy" id="60191"/>
    <lineage>
        <taxon>Eukaryota</taxon>
        <taxon>Metazoa</taxon>
        <taxon>Ecdysozoa</taxon>
        <taxon>Arthropoda</taxon>
        <taxon>Chelicerata</taxon>
        <taxon>Arachnida</taxon>
        <taxon>Acari</taxon>
        <taxon>Parasitiformes</taxon>
        <taxon>Ixodida</taxon>
        <taxon>Ixodoidea</taxon>
        <taxon>Ixodidae</taxon>
        <taxon>Rhipicephalinae</taxon>
        <taxon>Rhipicephalus</taxon>
        <taxon>Rhipicephalus</taxon>
    </lineage>
</organism>
<evidence type="ECO:0000313" key="2">
    <source>
        <dbReference type="EMBL" id="MAA13454.1"/>
    </source>
</evidence>
<dbReference type="EMBL" id="GFPF01002308">
    <property type="protein sequence ID" value="MAA13454.1"/>
    <property type="molecule type" value="Transcribed_RNA"/>
</dbReference>
<reference evidence="2" key="1">
    <citation type="journal article" date="2017" name="Parasit. Vectors">
        <title>Sialotranscriptomics of Rhipicephalus zambeziensis reveals intricate expression profiles of secretory proteins and suggests tight temporal transcriptional regulation during blood-feeding.</title>
        <authorList>
            <person name="de Castro M.H."/>
            <person name="de Klerk D."/>
            <person name="Pienaar R."/>
            <person name="Rees D.J.G."/>
            <person name="Mans B.J."/>
        </authorList>
    </citation>
    <scope>NUCLEOTIDE SEQUENCE</scope>
    <source>
        <tissue evidence="2">Salivary glands</tissue>
    </source>
</reference>
<evidence type="ECO:0000256" key="1">
    <source>
        <dbReference type="SAM" id="SignalP"/>
    </source>
</evidence>
<sequence length="80" mass="9184">MLFQRGALPRAFLIFTLLYSVFALKGCQQCSAQTAPHCSRSFAIIVDRFVKIARKTRTPKIIRELARRPEIRLECSTRDA</sequence>